<keyword evidence="2" id="KW-1185">Reference proteome</keyword>
<evidence type="ECO:0000313" key="2">
    <source>
        <dbReference type="Proteomes" id="UP000184088"/>
    </source>
</evidence>
<proteinExistence type="predicted"/>
<protein>
    <submittedName>
        <fullName evidence="1">Putative restriction endonuclease</fullName>
    </submittedName>
</protein>
<dbReference type="EMBL" id="FQVH01000054">
    <property type="protein sequence ID" value="SHF86157.1"/>
    <property type="molecule type" value="Genomic_DNA"/>
</dbReference>
<reference evidence="1 2" key="1">
    <citation type="submission" date="2016-11" db="EMBL/GenBank/DDBJ databases">
        <authorList>
            <person name="Jaros S."/>
            <person name="Januszkiewicz K."/>
            <person name="Wedrychowicz H."/>
        </authorList>
    </citation>
    <scope>NUCLEOTIDE SEQUENCE [LARGE SCALE GENOMIC DNA]</scope>
    <source>
        <strain evidence="1 2">DSM 17918</strain>
    </source>
</reference>
<organism evidence="1 2">
    <name type="scientific">Caldanaerobius fijiensis DSM 17918</name>
    <dbReference type="NCBI Taxonomy" id="1121256"/>
    <lineage>
        <taxon>Bacteria</taxon>
        <taxon>Bacillati</taxon>
        <taxon>Bacillota</taxon>
        <taxon>Clostridia</taxon>
        <taxon>Thermoanaerobacterales</taxon>
        <taxon>Thermoanaerobacteraceae</taxon>
        <taxon>Caldanaerobius</taxon>
    </lineage>
</organism>
<dbReference type="InterPro" id="IPR011335">
    <property type="entry name" value="Restrct_endonuc-II-like"/>
</dbReference>
<dbReference type="SUPFAM" id="SSF52980">
    <property type="entry name" value="Restriction endonuclease-like"/>
    <property type="match status" value="1"/>
</dbReference>
<evidence type="ECO:0000313" key="1">
    <source>
        <dbReference type="EMBL" id="SHF86157.1"/>
    </source>
</evidence>
<sequence length="79" mass="9424">MPIPRENKIYTYKDYLSWPDNERWEIIDGNAYLIAPPSRIHQEILREIFTGFAVYLKDKPCLRTKNIAKRGEKDGIEKR</sequence>
<accession>A0A1M5F3Q9</accession>
<keyword evidence="1" id="KW-0378">Hydrolase</keyword>
<keyword evidence="1" id="KW-0255">Endonuclease</keyword>
<dbReference type="RefSeq" id="WP_073346442.1">
    <property type="nucleotide sequence ID" value="NZ_FQVH01000054.1"/>
</dbReference>
<keyword evidence="1" id="KW-0540">Nuclease</keyword>
<dbReference type="Proteomes" id="UP000184088">
    <property type="component" value="Unassembled WGS sequence"/>
</dbReference>
<dbReference type="STRING" id="1121256.SAMN02746089_02678"/>
<dbReference type="Gene3D" id="3.90.1570.10">
    <property type="entry name" value="tt1808, chain A"/>
    <property type="match status" value="1"/>
</dbReference>
<dbReference type="GO" id="GO:0004519">
    <property type="term" value="F:endonuclease activity"/>
    <property type="evidence" value="ECO:0007669"/>
    <property type="project" value="UniProtKB-KW"/>
</dbReference>
<dbReference type="AlphaFoldDB" id="A0A1M5F3Q9"/>
<gene>
    <name evidence="1" type="ORF">SAMN02746089_02678</name>
</gene>
<dbReference type="OrthoDB" id="9798254at2"/>
<dbReference type="InterPro" id="IPR012296">
    <property type="entry name" value="Nuclease_put_TT1808"/>
</dbReference>
<name>A0A1M5F3Q9_9THEO</name>